<reference evidence="3 4" key="1">
    <citation type="submission" date="2023-07" db="EMBL/GenBank/DDBJ databases">
        <title>Sorghum-associated microbial communities from plants grown in Nebraska, USA.</title>
        <authorList>
            <person name="Schachtman D."/>
        </authorList>
    </citation>
    <scope>NUCLEOTIDE SEQUENCE [LARGE SCALE GENOMIC DNA]</scope>
    <source>
        <strain evidence="3 4">4129</strain>
    </source>
</reference>
<evidence type="ECO:0000313" key="3">
    <source>
        <dbReference type="EMBL" id="MDR7210218.1"/>
    </source>
</evidence>
<dbReference type="InterPro" id="IPR028939">
    <property type="entry name" value="P5C_Rdtase_cat_N"/>
</dbReference>
<dbReference type="InterPro" id="IPR051267">
    <property type="entry name" value="STEAP_metalloreductase"/>
</dbReference>
<evidence type="ECO:0000259" key="2">
    <source>
        <dbReference type="Pfam" id="PF03807"/>
    </source>
</evidence>
<dbReference type="RefSeq" id="WP_310281065.1">
    <property type="nucleotide sequence ID" value="NZ_JAVDWQ010000006.1"/>
</dbReference>
<keyword evidence="4" id="KW-1185">Reference proteome</keyword>
<name>A0ABU1Y7K8_9FLAO</name>
<protein>
    <submittedName>
        <fullName evidence="3">Dinucleotide-binding enzyme</fullName>
    </submittedName>
</protein>
<dbReference type="Gene3D" id="3.40.50.720">
    <property type="entry name" value="NAD(P)-binding Rossmann-like Domain"/>
    <property type="match status" value="1"/>
</dbReference>
<evidence type="ECO:0000256" key="1">
    <source>
        <dbReference type="ARBA" id="ARBA00023002"/>
    </source>
</evidence>
<dbReference type="Pfam" id="PF03807">
    <property type="entry name" value="F420_oxidored"/>
    <property type="match status" value="1"/>
</dbReference>
<evidence type="ECO:0000313" key="4">
    <source>
        <dbReference type="Proteomes" id="UP001269081"/>
    </source>
</evidence>
<accession>A0ABU1Y7K8</accession>
<organism evidence="3 4">
    <name type="scientific">Flavobacterium piscis</name>
    <dbReference type="NCBI Taxonomy" id="1114874"/>
    <lineage>
        <taxon>Bacteria</taxon>
        <taxon>Pseudomonadati</taxon>
        <taxon>Bacteroidota</taxon>
        <taxon>Flavobacteriia</taxon>
        <taxon>Flavobacteriales</taxon>
        <taxon>Flavobacteriaceae</taxon>
        <taxon>Flavobacterium</taxon>
    </lineage>
</organism>
<dbReference type="Proteomes" id="UP001269081">
    <property type="component" value="Unassembled WGS sequence"/>
</dbReference>
<gene>
    <name evidence="3" type="ORF">J2W48_002158</name>
</gene>
<dbReference type="PANTHER" id="PTHR14239">
    <property type="entry name" value="DUDULIN-RELATED"/>
    <property type="match status" value="1"/>
</dbReference>
<dbReference type="SUPFAM" id="SSF51735">
    <property type="entry name" value="NAD(P)-binding Rossmann-fold domains"/>
    <property type="match status" value="1"/>
</dbReference>
<proteinExistence type="predicted"/>
<feature type="domain" description="Pyrroline-5-carboxylate reductase catalytic N-terminal" evidence="2">
    <location>
        <begin position="3"/>
        <end position="91"/>
    </location>
</feature>
<comment type="caution">
    <text evidence="3">The sequence shown here is derived from an EMBL/GenBank/DDBJ whole genome shotgun (WGS) entry which is preliminary data.</text>
</comment>
<dbReference type="EMBL" id="JAVDWQ010000006">
    <property type="protein sequence ID" value="MDR7210218.1"/>
    <property type="molecule type" value="Genomic_DNA"/>
</dbReference>
<sequence>MEIGIIGSGNIGSTLAGHLTALGHTVKIANSRGPESLVEVAKKSGATPATVEEAAEAKDIIIVAVPPTAMEKLPVAILSASRAIIIDTGNYYPSRDGENVNLKDGLTDSEWAAKVFGHPVIKAFNNILSSSLASKSTPVESPDRVALSVAGNEEGHKQIVKALINEIGFDAIDGGLLSESWRQQPGTPAYCKDLDKEALAAALQEADVSKRAQYLEMADESIRPFL</sequence>
<keyword evidence="1" id="KW-0560">Oxidoreductase</keyword>
<dbReference type="InterPro" id="IPR036291">
    <property type="entry name" value="NAD(P)-bd_dom_sf"/>
</dbReference>